<evidence type="ECO:0000313" key="2">
    <source>
        <dbReference type="EMBL" id="RON51874.1"/>
    </source>
</evidence>
<dbReference type="Proteomes" id="UP000283627">
    <property type="component" value="Unassembled WGS sequence"/>
</dbReference>
<dbReference type="Gene3D" id="3.10.450.50">
    <property type="match status" value="1"/>
</dbReference>
<dbReference type="RefSeq" id="WP_123408340.1">
    <property type="nucleotide sequence ID" value="NZ_MOBP01000012.1"/>
</dbReference>
<organism evidence="2 3">
    <name type="scientific">Pseudomonas frederiksbergensis</name>
    <dbReference type="NCBI Taxonomy" id="104087"/>
    <lineage>
        <taxon>Bacteria</taxon>
        <taxon>Pseudomonadati</taxon>
        <taxon>Pseudomonadota</taxon>
        <taxon>Gammaproteobacteria</taxon>
        <taxon>Pseudomonadales</taxon>
        <taxon>Pseudomonadaceae</taxon>
        <taxon>Pseudomonas</taxon>
    </lineage>
</organism>
<dbReference type="SUPFAM" id="SSF54427">
    <property type="entry name" value="NTF2-like"/>
    <property type="match status" value="1"/>
</dbReference>
<dbReference type="Pfam" id="PF12680">
    <property type="entry name" value="SnoaL_2"/>
    <property type="match status" value="1"/>
</dbReference>
<gene>
    <name evidence="2" type="ORF">BK665_18625</name>
</gene>
<feature type="domain" description="SnoaL-like" evidence="1">
    <location>
        <begin position="13"/>
        <end position="119"/>
    </location>
</feature>
<evidence type="ECO:0000259" key="1">
    <source>
        <dbReference type="Pfam" id="PF12680"/>
    </source>
</evidence>
<accession>A0A423KGC9</accession>
<dbReference type="InterPro" id="IPR037401">
    <property type="entry name" value="SnoaL-like"/>
</dbReference>
<evidence type="ECO:0000313" key="3">
    <source>
        <dbReference type="Proteomes" id="UP000283627"/>
    </source>
</evidence>
<reference evidence="2 3" key="1">
    <citation type="submission" date="2016-10" db="EMBL/GenBank/DDBJ databases">
        <title>Comparative genome analysis of multiple Pseudomonas spp. focuses on biocontrol and plant growth promoting traits.</title>
        <authorList>
            <person name="Tao X.-Y."/>
            <person name="Taylor C.G."/>
        </authorList>
    </citation>
    <scope>NUCLEOTIDE SEQUENCE [LARGE SCALE GENOMIC DNA]</scope>
    <source>
        <strain evidence="2 3">39A2</strain>
    </source>
</reference>
<dbReference type="AlphaFoldDB" id="A0A423KGC9"/>
<dbReference type="OrthoDB" id="9182871at2"/>
<sequence length="138" mass="15578">MTDRTAVKIVESFWREVWQAKDPQAAERFVAEDFVITSGGVDIVGREAFIRWIGAFLSTIKDFEFGAIETFQNAQGTRVASRWKLTGKNQGFIGGRSCNSPFEMLGTAVWEVRPDGLLAHNWVERNALEVHRDMIGLD</sequence>
<name>A0A423KGC9_9PSED</name>
<comment type="caution">
    <text evidence="2">The sequence shown here is derived from an EMBL/GenBank/DDBJ whole genome shotgun (WGS) entry which is preliminary data.</text>
</comment>
<dbReference type="InterPro" id="IPR032710">
    <property type="entry name" value="NTF2-like_dom_sf"/>
</dbReference>
<proteinExistence type="predicted"/>
<protein>
    <submittedName>
        <fullName evidence="2">SnoaL-like polyketide cyclase</fullName>
    </submittedName>
</protein>
<dbReference type="EMBL" id="MOBP01000012">
    <property type="protein sequence ID" value="RON51874.1"/>
    <property type="molecule type" value="Genomic_DNA"/>
</dbReference>